<dbReference type="Proteomes" id="UP001271723">
    <property type="component" value="Unassembled WGS sequence"/>
</dbReference>
<proteinExistence type="predicted"/>
<accession>A0ABU4LJF3</accession>
<dbReference type="InterPro" id="IPR046201">
    <property type="entry name" value="DUF6234"/>
</dbReference>
<evidence type="ECO:0000313" key="4">
    <source>
        <dbReference type="Proteomes" id="UP001271723"/>
    </source>
</evidence>
<organism evidence="3 4">
    <name type="scientific">Streptomyces griseiscabiei</name>
    <dbReference type="NCBI Taxonomy" id="2993540"/>
    <lineage>
        <taxon>Bacteria</taxon>
        <taxon>Bacillati</taxon>
        <taxon>Actinomycetota</taxon>
        <taxon>Actinomycetes</taxon>
        <taxon>Kitasatosporales</taxon>
        <taxon>Streptomycetaceae</taxon>
        <taxon>Streptomyces</taxon>
    </lineage>
</organism>
<feature type="transmembrane region" description="Helical" evidence="1">
    <location>
        <begin position="21"/>
        <end position="40"/>
    </location>
</feature>
<keyword evidence="1" id="KW-0812">Transmembrane</keyword>
<dbReference type="RefSeq" id="WP_256966399.1">
    <property type="nucleotide sequence ID" value="NZ_JAGJBZ010000004.1"/>
</dbReference>
<dbReference type="EMBL" id="JARAVY010000027">
    <property type="protein sequence ID" value="MDX2915264.1"/>
    <property type="molecule type" value="Genomic_DNA"/>
</dbReference>
<feature type="transmembrane region" description="Helical" evidence="1">
    <location>
        <begin position="60"/>
        <end position="79"/>
    </location>
</feature>
<reference evidence="3 4" key="1">
    <citation type="journal article" date="2023" name="Microb. Genom.">
        <title>Mesoterricola silvestris gen. nov., sp. nov., Mesoterricola sediminis sp. nov., Geothrix oryzae sp. nov., Geothrix edaphica sp. nov., Geothrix rubra sp. nov., and Geothrix limicola sp. nov., six novel members of Acidobacteriota isolated from soils.</title>
        <authorList>
            <person name="Weisberg A.J."/>
            <person name="Pearce E."/>
            <person name="Kramer C.G."/>
            <person name="Chang J.H."/>
            <person name="Clarke C.R."/>
        </authorList>
    </citation>
    <scope>NUCLEOTIDE SEQUENCE [LARGE SCALE GENOMIC DNA]</scope>
    <source>
        <strain evidence="3 4">NRRL_B-2795</strain>
    </source>
</reference>
<keyword evidence="1" id="KW-0472">Membrane</keyword>
<protein>
    <submittedName>
        <fullName evidence="3">DUF6234 family protein</fullName>
    </submittedName>
</protein>
<keyword evidence="1" id="KW-1133">Transmembrane helix</keyword>
<dbReference type="Pfam" id="PF19747">
    <property type="entry name" value="DUF6234"/>
    <property type="match status" value="1"/>
</dbReference>
<name>A0ABU4LJF3_9ACTN</name>
<evidence type="ECO:0000256" key="1">
    <source>
        <dbReference type="SAM" id="Phobius"/>
    </source>
</evidence>
<evidence type="ECO:0000313" key="3">
    <source>
        <dbReference type="EMBL" id="MDX2915264.1"/>
    </source>
</evidence>
<keyword evidence="4" id="KW-1185">Reference proteome</keyword>
<sequence length="106" mass="10749">MADVRHGNAPTTGQQIGAGTALLIIDLMVIAWLVFAYGMAGWADGYDSGNTPSAPGQASQGMWILISGAVVTGGALLALRWRITALVQLIVLGTGAALLAGFATPP</sequence>
<comment type="caution">
    <text evidence="3">The sequence shown here is derived from an EMBL/GenBank/DDBJ whole genome shotgun (WGS) entry which is preliminary data.</text>
</comment>
<evidence type="ECO:0000259" key="2">
    <source>
        <dbReference type="Pfam" id="PF19747"/>
    </source>
</evidence>
<gene>
    <name evidence="3" type="ORF">PV517_42175</name>
</gene>
<feature type="transmembrane region" description="Helical" evidence="1">
    <location>
        <begin position="86"/>
        <end position="104"/>
    </location>
</feature>
<feature type="domain" description="DUF6234" evidence="2">
    <location>
        <begin position="12"/>
        <end position="102"/>
    </location>
</feature>